<dbReference type="SUPFAM" id="SSF47413">
    <property type="entry name" value="lambda repressor-like DNA-binding domains"/>
    <property type="match status" value="1"/>
</dbReference>
<evidence type="ECO:0000259" key="5">
    <source>
        <dbReference type="PROSITE" id="PS50932"/>
    </source>
</evidence>
<keyword evidence="3 6" id="KW-0238">DNA-binding</keyword>
<gene>
    <name evidence="6" type="ORF">DL237_17845</name>
</gene>
<dbReference type="InterPro" id="IPR046335">
    <property type="entry name" value="LacI/GalR-like_sensor"/>
</dbReference>
<keyword evidence="4" id="KW-0804">Transcription</keyword>
<evidence type="ECO:0000313" key="6">
    <source>
        <dbReference type="EMBL" id="RII37352.1"/>
    </source>
</evidence>
<feature type="domain" description="HTH lacI-type" evidence="5">
    <location>
        <begin position="13"/>
        <end position="67"/>
    </location>
</feature>
<dbReference type="InterPro" id="IPR000843">
    <property type="entry name" value="HTH_LacI"/>
</dbReference>
<dbReference type="GO" id="GO:0003700">
    <property type="term" value="F:DNA-binding transcription factor activity"/>
    <property type="evidence" value="ECO:0007669"/>
    <property type="project" value="TreeGrafter"/>
</dbReference>
<dbReference type="SMART" id="SM00354">
    <property type="entry name" value="HTH_LACI"/>
    <property type="match status" value="1"/>
</dbReference>
<name>A0A399J0F6_9RHOB</name>
<dbReference type="PROSITE" id="PS50932">
    <property type="entry name" value="HTH_LACI_2"/>
    <property type="match status" value="1"/>
</dbReference>
<dbReference type="Pfam" id="PF00356">
    <property type="entry name" value="LacI"/>
    <property type="match status" value="1"/>
</dbReference>
<sequence>MNTSDKAASGRRATISDVARQAGVSPGTVSNAMTGARRVDEHTRARIDAAIAQLNYVPNLSARSVRTGRVNSIAVLSSMPSAVSAGTSRLGFMMEIAASAAIAAIEHNMALVLVPPLPDPEATLRNIPFDGALLIEPARDDPFLDLLRRRSTPVVAIGTPPDSTMAHVDLNYGATTELLIRHLHDSGARCFPLIIGASDRASYAVTEQAYRAHATQQGMRPQVIRVPEHRGEGGARDAICQALHENPGIDGVLVPVDALATGVMQGLRDLGRSVPGDVRVVTRYDGLRARSEVPALTAVDLHLDVVAGQAISLLLRVVAGTAGADEVVHAPPPALVTRPSSGG</sequence>
<dbReference type="Gene3D" id="1.10.260.40">
    <property type="entry name" value="lambda repressor-like DNA-binding domains"/>
    <property type="match status" value="1"/>
</dbReference>
<keyword evidence="1" id="KW-0678">Repressor</keyword>
<dbReference type="CDD" id="cd01392">
    <property type="entry name" value="HTH_LacI"/>
    <property type="match status" value="1"/>
</dbReference>
<organism evidence="6 7">
    <name type="scientific">Pseudooceanicola sediminis</name>
    <dbReference type="NCBI Taxonomy" id="2211117"/>
    <lineage>
        <taxon>Bacteria</taxon>
        <taxon>Pseudomonadati</taxon>
        <taxon>Pseudomonadota</taxon>
        <taxon>Alphaproteobacteria</taxon>
        <taxon>Rhodobacterales</taxon>
        <taxon>Paracoccaceae</taxon>
        <taxon>Pseudooceanicola</taxon>
    </lineage>
</organism>
<dbReference type="InterPro" id="IPR028082">
    <property type="entry name" value="Peripla_BP_I"/>
</dbReference>
<dbReference type="PROSITE" id="PS00356">
    <property type="entry name" value="HTH_LACI_1"/>
    <property type="match status" value="1"/>
</dbReference>
<dbReference type="InterPro" id="IPR010982">
    <property type="entry name" value="Lambda_DNA-bd_dom_sf"/>
</dbReference>
<comment type="caution">
    <text evidence="6">The sequence shown here is derived from an EMBL/GenBank/DDBJ whole genome shotgun (WGS) entry which is preliminary data.</text>
</comment>
<keyword evidence="2" id="KW-0805">Transcription regulation</keyword>
<dbReference type="EMBL" id="QWJJ01000018">
    <property type="protein sequence ID" value="RII37352.1"/>
    <property type="molecule type" value="Genomic_DNA"/>
</dbReference>
<dbReference type="Proteomes" id="UP000265848">
    <property type="component" value="Unassembled WGS sequence"/>
</dbReference>
<protein>
    <submittedName>
        <fullName evidence="6">LacI family DNA-binding transcriptional regulator</fullName>
    </submittedName>
</protein>
<evidence type="ECO:0000256" key="1">
    <source>
        <dbReference type="ARBA" id="ARBA00022491"/>
    </source>
</evidence>
<dbReference type="RefSeq" id="WP_119400459.1">
    <property type="nucleotide sequence ID" value="NZ_QWJJ01000018.1"/>
</dbReference>
<dbReference type="AlphaFoldDB" id="A0A399J0F6"/>
<dbReference type="Gene3D" id="3.40.50.2300">
    <property type="match status" value="2"/>
</dbReference>
<keyword evidence="7" id="KW-1185">Reference proteome</keyword>
<dbReference type="OrthoDB" id="234496at2"/>
<evidence type="ECO:0000256" key="3">
    <source>
        <dbReference type="ARBA" id="ARBA00023125"/>
    </source>
</evidence>
<dbReference type="SUPFAM" id="SSF53822">
    <property type="entry name" value="Periplasmic binding protein-like I"/>
    <property type="match status" value="1"/>
</dbReference>
<reference evidence="6 7" key="1">
    <citation type="submission" date="2018-08" db="EMBL/GenBank/DDBJ databases">
        <title>Pseudooceanicola sediminis CY03 in the family Rhodobacteracea.</title>
        <authorList>
            <person name="Zhang Y.-J."/>
        </authorList>
    </citation>
    <scope>NUCLEOTIDE SEQUENCE [LARGE SCALE GENOMIC DNA]</scope>
    <source>
        <strain evidence="6 7">CY03</strain>
    </source>
</reference>
<dbReference type="PANTHER" id="PTHR30146">
    <property type="entry name" value="LACI-RELATED TRANSCRIPTIONAL REPRESSOR"/>
    <property type="match status" value="1"/>
</dbReference>
<dbReference type="PANTHER" id="PTHR30146:SF151">
    <property type="entry name" value="HTH-TYPE TRANSCRIPTIONAL REPRESSOR CYTR"/>
    <property type="match status" value="1"/>
</dbReference>
<evidence type="ECO:0000256" key="4">
    <source>
        <dbReference type="ARBA" id="ARBA00023163"/>
    </source>
</evidence>
<evidence type="ECO:0000313" key="7">
    <source>
        <dbReference type="Proteomes" id="UP000265848"/>
    </source>
</evidence>
<proteinExistence type="predicted"/>
<dbReference type="Pfam" id="PF13377">
    <property type="entry name" value="Peripla_BP_3"/>
    <property type="match status" value="1"/>
</dbReference>
<evidence type="ECO:0000256" key="2">
    <source>
        <dbReference type="ARBA" id="ARBA00023015"/>
    </source>
</evidence>
<accession>A0A399J0F6</accession>
<dbReference type="GO" id="GO:0000976">
    <property type="term" value="F:transcription cis-regulatory region binding"/>
    <property type="evidence" value="ECO:0007669"/>
    <property type="project" value="TreeGrafter"/>
</dbReference>